<protein>
    <submittedName>
        <fullName evidence="1">Uncharacterized protein</fullName>
    </submittedName>
</protein>
<dbReference type="EMBL" id="KN837175">
    <property type="protein sequence ID" value="KIJ36800.1"/>
    <property type="molecule type" value="Genomic_DNA"/>
</dbReference>
<evidence type="ECO:0000313" key="2">
    <source>
        <dbReference type="Proteomes" id="UP000054279"/>
    </source>
</evidence>
<dbReference type="Proteomes" id="UP000054279">
    <property type="component" value="Unassembled WGS sequence"/>
</dbReference>
<keyword evidence="2" id="KW-1185">Reference proteome</keyword>
<organism evidence="1 2">
    <name type="scientific">Sphaerobolus stellatus (strain SS14)</name>
    <dbReference type="NCBI Taxonomy" id="990650"/>
    <lineage>
        <taxon>Eukaryota</taxon>
        <taxon>Fungi</taxon>
        <taxon>Dikarya</taxon>
        <taxon>Basidiomycota</taxon>
        <taxon>Agaricomycotina</taxon>
        <taxon>Agaricomycetes</taxon>
        <taxon>Phallomycetidae</taxon>
        <taxon>Geastrales</taxon>
        <taxon>Sphaerobolaceae</taxon>
        <taxon>Sphaerobolus</taxon>
    </lineage>
</organism>
<name>A0A0C9VGU8_SPHS4</name>
<reference evidence="1 2" key="1">
    <citation type="submission" date="2014-06" db="EMBL/GenBank/DDBJ databases">
        <title>Evolutionary Origins and Diversification of the Mycorrhizal Mutualists.</title>
        <authorList>
            <consortium name="DOE Joint Genome Institute"/>
            <consortium name="Mycorrhizal Genomics Consortium"/>
            <person name="Kohler A."/>
            <person name="Kuo A."/>
            <person name="Nagy L.G."/>
            <person name="Floudas D."/>
            <person name="Copeland A."/>
            <person name="Barry K.W."/>
            <person name="Cichocki N."/>
            <person name="Veneault-Fourrey C."/>
            <person name="LaButti K."/>
            <person name="Lindquist E.A."/>
            <person name="Lipzen A."/>
            <person name="Lundell T."/>
            <person name="Morin E."/>
            <person name="Murat C."/>
            <person name="Riley R."/>
            <person name="Ohm R."/>
            <person name="Sun H."/>
            <person name="Tunlid A."/>
            <person name="Henrissat B."/>
            <person name="Grigoriev I.V."/>
            <person name="Hibbett D.S."/>
            <person name="Martin F."/>
        </authorList>
    </citation>
    <scope>NUCLEOTIDE SEQUENCE [LARGE SCALE GENOMIC DNA]</scope>
    <source>
        <strain evidence="1 2">SS14</strain>
    </source>
</reference>
<dbReference type="OrthoDB" id="3248548at2759"/>
<accession>A0A0C9VGU8</accession>
<proteinExistence type="predicted"/>
<gene>
    <name evidence="1" type="ORF">M422DRAFT_212103</name>
</gene>
<dbReference type="HOGENOM" id="CLU_067840_0_0_1"/>
<sequence>MTTRKLSDVTLEDAIIQIGEALSLEQGWFDKLQKTDSDALLRLVSRICANHNWTARDIKRGCIDPPSFSSASYEHLQSKIPTLPKDPIDIPIIQEPIYKLPIAVHVSLYEVAWKARNVYGEITESINNEARNVRIFEAYLVPIVNLFEGRIINKPEAGMKETEISSGGAVEHELYVIGGILLILIELKKDWMTDDNVAQILTEILSAAKNNDQIFEFKNLPVYGILTNLDVFKFYCFHPSTQTFSQDISMMSGLRRRDFLREMIPITNKIFSIIFTAYIEALVCTERSSTRRGKEGDFKEPGSAMIDQYYAVRHPDGPDGPDPGCVALDSTRASRDSTSKWEQALQHALQARALFEEHCITAEECDSKSIEATKLLRQSVLMVPRRVRFEENYDLDEETLKREALEVVLDMYSKSRS</sequence>
<dbReference type="AlphaFoldDB" id="A0A0C9VGU8"/>
<evidence type="ECO:0000313" key="1">
    <source>
        <dbReference type="EMBL" id="KIJ36800.1"/>
    </source>
</evidence>